<comment type="caution">
    <text evidence="6">The sequence shown here is derived from an EMBL/GenBank/DDBJ whole genome shotgun (WGS) entry which is preliminary data.</text>
</comment>
<feature type="repeat" description="PPR" evidence="2">
    <location>
        <begin position="1297"/>
        <end position="1334"/>
    </location>
</feature>
<organism evidence="6 7">
    <name type="scientific">Hibiscus syriacus</name>
    <name type="common">Rose of Sharon</name>
    <dbReference type="NCBI Taxonomy" id="106335"/>
    <lineage>
        <taxon>Eukaryota</taxon>
        <taxon>Viridiplantae</taxon>
        <taxon>Streptophyta</taxon>
        <taxon>Embryophyta</taxon>
        <taxon>Tracheophyta</taxon>
        <taxon>Spermatophyta</taxon>
        <taxon>Magnoliopsida</taxon>
        <taxon>eudicotyledons</taxon>
        <taxon>Gunneridae</taxon>
        <taxon>Pentapetalae</taxon>
        <taxon>rosids</taxon>
        <taxon>malvids</taxon>
        <taxon>Malvales</taxon>
        <taxon>Malvaceae</taxon>
        <taxon>Malvoideae</taxon>
        <taxon>Hibiscus</taxon>
    </lineage>
</organism>
<feature type="repeat" description="PPR" evidence="2">
    <location>
        <begin position="1452"/>
        <end position="1486"/>
    </location>
</feature>
<feature type="repeat" description="PPR" evidence="2">
    <location>
        <begin position="1663"/>
        <end position="1697"/>
    </location>
</feature>
<evidence type="ECO:0000259" key="5">
    <source>
        <dbReference type="Pfam" id="PF13976"/>
    </source>
</evidence>
<dbReference type="Pfam" id="PF07727">
    <property type="entry name" value="RVT_2"/>
    <property type="match status" value="2"/>
</dbReference>
<feature type="repeat" description="PPR" evidence="2">
    <location>
        <begin position="1262"/>
        <end position="1296"/>
    </location>
</feature>
<dbReference type="Pfam" id="PF13976">
    <property type="entry name" value="gag_pre-integrs"/>
    <property type="match status" value="1"/>
</dbReference>
<evidence type="ECO:0000256" key="3">
    <source>
        <dbReference type="SAM" id="MobiDB-lite"/>
    </source>
</evidence>
<feature type="compositionally biased region" description="Low complexity" evidence="3">
    <location>
        <begin position="594"/>
        <end position="606"/>
    </location>
</feature>
<feature type="repeat" description="PPR" evidence="2">
    <location>
        <begin position="1768"/>
        <end position="1802"/>
    </location>
</feature>
<dbReference type="PROSITE" id="PS51375">
    <property type="entry name" value="PPR"/>
    <property type="match status" value="14"/>
</dbReference>
<dbReference type="InterPro" id="IPR011990">
    <property type="entry name" value="TPR-like_helical_dom_sf"/>
</dbReference>
<dbReference type="PANTHER" id="PTHR45613:SF9">
    <property type="entry name" value="MITOCHONDRIAL GROUP I INTRON SPLICING FACTOR CCM1"/>
    <property type="match status" value="1"/>
</dbReference>
<sequence length="1817" mass="206113">MMTENEQLTEASSHTFANKRINVCLTDSTYLLWKQQVILTIRGLGLESFLDESMVVPAKLILNEVGEQTVNPAYLRYVKQDSSLAYWLLFTVSTNILPRLVGVESTAKVWNAITRLCSKLSTIKIMALHYIDHIATILNGLPVEYEPTVTAIIASRDLFALDNVVYILIDAESRLDDSSRFPIGVNFTRYNTNHVSDTQQYKNCGASKPNTTTSNKYKGRPKQQCKLCRKLGHLVDRCWHRFDQVFKGVTSRQSSSPNDMQVNTCSCFSHTSDCHYSPFVSTSAGGEDASAIEPSDNVQVNALMTNGHLNHAKWFPDLGAIHHVTGTISIFSSKQVYTNSGKVHLGDDSSIPILHIGKLDGGLYIFYCQTMQGATTLNNTVVRNTNEYWLWHKRLGHQATEVVMTTLNKRLSVDKSEVCATCQMGKSKTQPFPISQTVYKQPFELVEVDVWGPALLNAIYLINMMLSKNLGYSPMHHGYQYMDNHGIIYVSRSVVFNERIFPFAHKATTCSRSSNEAVRSMIIQVIFSPHEQARTGPGSNVNTGVGTGQTIKASSVSQHAVAGDELHVHTGEQSINNESGFHALESATYDSSQHEQAASSEQAQHQENVLDGVPGDIRDALQDDDWRMAVMAEYNALISNNTWDIVELPAGRKAIGCKWLFKVNKNVDDSVERMKARLVAKRYSQIPGYDFMDTFSPVAGGCEQCLLKGDLIEDVYMQHVSGFEEQSTDGVVLVCKLKKTLYGLRQALRNWFLKLREFLLSLRFKPSRADSSQFIRQVDHEVVYMVVYVDDILITGSSQLEINQIIHALHDKFSLKDLGQLKYFLGIEVHQSDNGLFLSQKKFFTELLQKNQVLNYRSVVGVLQYIFHTRPDISFAVNKVSQFLQEPTEAHWLAVKCILRYLQGTLEIGLWFSTQAQNMVTLNAFLESDWGGDTDDRRSISRYCVYNGNHLLAWSSKNRNIKKFKVFPDGYMVAGKKWRIEQFGFYVVRSSSEMLLRNRKYKISLSSDEILRVLKSISDPKFALAYFESVAELPNIVHITKNCNHMLEVLRVHGMVGKMSFVFEFMQKQIIKRDLNTYLIIFRGLDIIGGLMLAPFGLERMRDSGEALLIYRRMVSEGLKPSLKTYSTLMVASRKRRDTGTIMYLLKEMESLGLKPNVYTFTICIRVIGRAGKIDDAFGILKRMNDMGCGPDVVTYIVLIDALCNAGILDQAKEIFLRMKSKSHKLDKITYITLLDKFSDHRDLDLVKEFWNEMEADGYAPVVVTFTILIDVLCKVGNLDEAFDMIEDMRKQEVSPNVHTYNTIICGLLRLTRSGDHGEALKTFEKMKARGIVPNVIACNASLYSLAQVGRLNEAKAIINELKMDEAIKLLFEMLENHYEPDVMIINSLIDMLFKAVRVDEAWEMFHKMKEMSLAPSVVTYNILIAGLGKEDQVQKAIELFQSMARHGCHPNTITFNILLDYIYKNDEADLALEMLYKMMPKNCLPDVLTYNTVIYGFIKANRVKNVIWVFHQIKKLFYPDYVTLCTILPGIIKDEQVMDAFKFTQDFIYQDGIYTNRSFWEDLMSGILMEAGMDKAVQFAGTLACSKICKDESILVPLIRNLCRHKKDIIARELFANFTKNMRVIATPTTYNLLIDGLLEIHNTKMAWDLFEEMKSIGCYPDISTYNLLLDACGKFGHIDKLFDVYEEMTFRGCTPNTISQNIVLSGLAKSNNIEKAMNMYYDLISGDFRPTPCTYGPLIDRLLKLGRFEDAKQLFEEMEEYGCKANCVLYNILINGYGKAGDVDTACELFKMMDMEGIRPDLKSYTILVDCGIGV</sequence>
<evidence type="ECO:0000313" key="7">
    <source>
        <dbReference type="Proteomes" id="UP000436088"/>
    </source>
</evidence>
<accession>A0A6A3CWR5</accession>
<feature type="repeat" description="PPR" evidence="2">
    <location>
        <begin position="1698"/>
        <end position="1732"/>
    </location>
</feature>
<feature type="domain" description="Reverse transcriptase Ty1/copia-type" evidence="4">
    <location>
        <begin position="705"/>
        <end position="856"/>
    </location>
</feature>
<evidence type="ECO:0000256" key="2">
    <source>
        <dbReference type="PROSITE-ProRule" id="PRU00708"/>
    </source>
</evidence>
<dbReference type="SUPFAM" id="SSF81901">
    <property type="entry name" value="HCP-like"/>
    <property type="match status" value="1"/>
</dbReference>
<proteinExistence type="predicted"/>
<feature type="domain" description="GAG-pre-integrase" evidence="5">
    <location>
        <begin position="362"/>
        <end position="427"/>
    </location>
</feature>
<dbReference type="Pfam" id="PF01535">
    <property type="entry name" value="PPR"/>
    <property type="match status" value="4"/>
</dbReference>
<feature type="repeat" description="PPR" evidence="2">
    <location>
        <begin position="1227"/>
        <end position="1261"/>
    </location>
</feature>
<dbReference type="InterPro" id="IPR025724">
    <property type="entry name" value="GAG-pre-integrase_dom"/>
</dbReference>
<reference evidence="6" key="1">
    <citation type="submission" date="2019-09" db="EMBL/GenBank/DDBJ databases">
        <title>Draft genome information of white flower Hibiscus syriacus.</title>
        <authorList>
            <person name="Kim Y.-M."/>
        </authorList>
    </citation>
    <scope>NUCLEOTIDE SEQUENCE [LARGE SCALE GENOMIC DNA]</scope>
    <source>
        <strain evidence="6">YM2019G1</strain>
    </source>
</reference>
<dbReference type="Gene3D" id="1.25.40.10">
    <property type="entry name" value="Tetratricopeptide repeat domain"/>
    <property type="match status" value="8"/>
</dbReference>
<dbReference type="NCBIfam" id="TIGR00756">
    <property type="entry name" value="PPR"/>
    <property type="match status" value="11"/>
</dbReference>
<dbReference type="InterPro" id="IPR002885">
    <property type="entry name" value="PPR_rpt"/>
</dbReference>
<dbReference type="EMBL" id="VEPZ02000193">
    <property type="protein sequence ID" value="KAE8731661.1"/>
    <property type="molecule type" value="Genomic_DNA"/>
</dbReference>
<feature type="repeat" description="PPR" evidence="2">
    <location>
        <begin position="1417"/>
        <end position="1451"/>
    </location>
</feature>
<dbReference type="Proteomes" id="UP000436088">
    <property type="component" value="Unassembled WGS sequence"/>
</dbReference>
<dbReference type="InterPro" id="IPR013103">
    <property type="entry name" value="RVT_2"/>
</dbReference>
<evidence type="ECO:0000256" key="1">
    <source>
        <dbReference type="ARBA" id="ARBA00022737"/>
    </source>
</evidence>
<dbReference type="Pfam" id="PF13812">
    <property type="entry name" value="PPR_3"/>
    <property type="match status" value="1"/>
</dbReference>
<feature type="region of interest" description="Disordered" evidence="3">
    <location>
        <begin position="587"/>
        <end position="606"/>
    </location>
</feature>
<feature type="repeat" description="PPR" evidence="2">
    <location>
        <begin position="1487"/>
        <end position="1517"/>
    </location>
</feature>
<dbReference type="SUPFAM" id="SSF56672">
    <property type="entry name" value="DNA/RNA polymerases"/>
    <property type="match status" value="1"/>
</dbReference>
<feature type="repeat" description="PPR" evidence="2">
    <location>
        <begin position="1192"/>
        <end position="1226"/>
    </location>
</feature>
<feature type="repeat" description="PPR" evidence="2">
    <location>
        <begin position="1157"/>
        <end position="1191"/>
    </location>
</feature>
<feature type="repeat" description="PPR" evidence="2">
    <location>
        <begin position="1382"/>
        <end position="1416"/>
    </location>
</feature>
<dbReference type="Pfam" id="PF13041">
    <property type="entry name" value="PPR_2"/>
    <property type="match status" value="5"/>
</dbReference>
<keyword evidence="1" id="KW-0677">Repeat</keyword>
<protein>
    <submittedName>
        <fullName evidence="6">Pentatricopeptide repeat-containing protein</fullName>
    </submittedName>
</protein>
<evidence type="ECO:0000259" key="4">
    <source>
        <dbReference type="Pfam" id="PF07727"/>
    </source>
</evidence>
<name>A0A6A3CWR5_HIBSY</name>
<feature type="domain" description="Reverse transcriptase Ty1/copia-type" evidence="4">
    <location>
        <begin position="640"/>
        <end position="699"/>
    </location>
</feature>
<dbReference type="PANTHER" id="PTHR45613">
    <property type="entry name" value="PENTATRICOPEPTIDE REPEAT-CONTAINING PROTEIN"/>
    <property type="match status" value="1"/>
</dbReference>
<keyword evidence="7" id="KW-1185">Reference proteome</keyword>
<feature type="repeat" description="PPR" evidence="2">
    <location>
        <begin position="1628"/>
        <end position="1662"/>
    </location>
</feature>
<feature type="repeat" description="PPR" evidence="2">
    <location>
        <begin position="1733"/>
        <end position="1767"/>
    </location>
</feature>
<dbReference type="InterPro" id="IPR043502">
    <property type="entry name" value="DNA/RNA_pol_sf"/>
</dbReference>
<evidence type="ECO:0000313" key="6">
    <source>
        <dbReference type="EMBL" id="KAE8731661.1"/>
    </source>
</evidence>
<gene>
    <name evidence="6" type="ORF">F3Y22_tig00002793pilonHSYRG00238</name>
</gene>